<protein>
    <recommendedName>
        <fullName evidence="4">Pseudouridine synthase</fullName>
        <ecNumber evidence="4">5.4.99.-</ecNumber>
    </recommendedName>
</protein>
<dbReference type="Proteomes" id="UP000009072">
    <property type="component" value="Chromosome"/>
</dbReference>
<dbReference type="InterPro" id="IPR036986">
    <property type="entry name" value="S4_RNA-bd_sf"/>
</dbReference>
<dbReference type="InterPro" id="IPR050343">
    <property type="entry name" value="RsuA_PseudoU_synthase"/>
</dbReference>
<dbReference type="InterPro" id="IPR006145">
    <property type="entry name" value="PsdUridine_synth_RsuA/RluA"/>
</dbReference>
<dbReference type="InterPro" id="IPR020103">
    <property type="entry name" value="PsdUridine_synth_cat_dom_sf"/>
</dbReference>
<dbReference type="GO" id="GO:0120159">
    <property type="term" value="F:rRNA pseudouridine synthase activity"/>
    <property type="evidence" value="ECO:0007669"/>
    <property type="project" value="UniProtKB-ARBA"/>
</dbReference>
<dbReference type="Gene3D" id="3.30.70.580">
    <property type="entry name" value="Pseudouridine synthase I, catalytic domain, N-terminal subdomain"/>
    <property type="match status" value="1"/>
</dbReference>
<dbReference type="PANTHER" id="PTHR47683">
    <property type="entry name" value="PSEUDOURIDINE SYNTHASE FAMILY PROTEIN-RELATED"/>
    <property type="match status" value="1"/>
</dbReference>
<keyword evidence="7" id="KW-1185">Reference proteome</keyword>
<dbReference type="Pfam" id="PF00849">
    <property type="entry name" value="PseudoU_synth_2"/>
    <property type="match status" value="1"/>
</dbReference>
<dbReference type="Pfam" id="PF01479">
    <property type="entry name" value="S4"/>
    <property type="match status" value="1"/>
</dbReference>
<dbReference type="InterPro" id="IPR000748">
    <property type="entry name" value="PsdUridine_synth_RsuA/RluB/E/F"/>
</dbReference>
<comment type="similarity">
    <text evidence="1 4">Belongs to the pseudouridine synthase RsuA family.</text>
</comment>
<dbReference type="PROSITE" id="PS50889">
    <property type="entry name" value="S4"/>
    <property type="match status" value="1"/>
</dbReference>
<gene>
    <name evidence="6" type="ordered locus">MMOB4525</name>
</gene>
<dbReference type="CDD" id="cd00165">
    <property type="entry name" value="S4"/>
    <property type="match status" value="1"/>
</dbReference>
<dbReference type="RefSeq" id="WP_041362940.1">
    <property type="nucleotide sequence ID" value="NC_006908.1"/>
</dbReference>
<accession>Q688C2</accession>
<dbReference type="InterPro" id="IPR042092">
    <property type="entry name" value="PsdUridine_s_RsuA/RluB/E/F_cat"/>
</dbReference>
<dbReference type="GO" id="GO:0003723">
    <property type="term" value="F:RNA binding"/>
    <property type="evidence" value="ECO:0007669"/>
    <property type="project" value="UniProtKB-KW"/>
</dbReference>
<organism evidence="6 7">
    <name type="scientific">Mycoplasma mobile (strain ATCC 43663 / 163K / NCTC 11711)</name>
    <name type="common">Mesomycoplasma mobile</name>
    <dbReference type="NCBI Taxonomy" id="267748"/>
    <lineage>
        <taxon>Bacteria</taxon>
        <taxon>Bacillati</taxon>
        <taxon>Mycoplasmatota</taxon>
        <taxon>Mycoplasmoidales</taxon>
        <taxon>Metamycoplasmataceae</taxon>
        <taxon>Mesomycoplasma</taxon>
    </lineage>
</organism>
<evidence type="ECO:0000313" key="6">
    <source>
        <dbReference type="EMBL" id="AAU14148.1"/>
    </source>
</evidence>
<dbReference type="HOGENOM" id="CLU_024979_1_2_14"/>
<keyword evidence="3" id="KW-0694">RNA-binding</keyword>
<dbReference type="EC" id="5.4.99.-" evidence="4"/>
<dbReference type="SUPFAM" id="SSF55120">
    <property type="entry name" value="Pseudouridine synthase"/>
    <property type="match status" value="1"/>
</dbReference>
<dbReference type="InterPro" id="IPR020094">
    <property type="entry name" value="TruA/RsuA/RluB/E/F_N"/>
</dbReference>
<dbReference type="PANTHER" id="PTHR47683:SF2">
    <property type="entry name" value="RNA-BINDING S4 DOMAIN-CONTAINING PROTEIN"/>
    <property type="match status" value="1"/>
</dbReference>
<evidence type="ECO:0000313" key="7">
    <source>
        <dbReference type="Proteomes" id="UP000009072"/>
    </source>
</evidence>
<evidence type="ECO:0000259" key="5">
    <source>
        <dbReference type="SMART" id="SM00363"/>
    </source>
</evidence>
<evidence type="ECO:0000256" key="3">
    <source>
        <dbReference type="PROSITE-ProRule" id="PRU00182"/>
    </source>
</evidence>
<name>Q688C2_MYCM1</name>
<sequence>MEKIRIQKLISQAGISSRRAAEDLILKKRVKINGVIAKIGDKASLEDVILVDEKVISKEEKVYYLLNKPKNVVTTLKDNFNRSIITDFIDEKKYKIFPVGRLDYDTTGIIILTNDGETANKLLHPKYEIPRIYEVIIDKELSLEEIKYLNSQEVFLNSKKSFQEVSKISNYKYKIKLHQGSYHHIKKLFEIVGKKVKDLNRTEYAFFNLENLSIGNYRKLNKHEIDRLLNFVKNK</sequence>
<proteinExistence type="inferred from homology"/>
<dbReference type="Gene3D" id="3.10.290.10">
    <property type="entry name" value="RNA-binding S4 domain"/>
    <property type="match status" value="1"/>
</dbReference>
<dbReference type="CDD" id="cd02870">
    <property type="entry name" value="PseudoU_synth_RsuA_like"/>
    <property type="match status" value="1"/>
</dbReference>
<dbReference type="GO" id="GO:0000455">
    <property type="term" value="P:enzyme-directed rRNA pseudouridine synthesis"/>
    <property type="evidence" value="ECO:0007669"/>
    <property type="project" value="UniProtKB-ARBA"/>
</dbReference>
<dbReference type="InterPro" id="IPR002942">
    <property type="entry name" value="S4_RNA-bd"/>
</dbReference>
<dbReference type="InterPro" id="IPR018496">
    <property type="entry name" value="PsdUridine_synth_RsuA/RluB_CS"/>
</dbReference>
<dbReference type="eggNOG" id="COG1187">
    <property type="taxonomic scope" value="Bacteria"/>
</dbReference>
<evidence type="ECO:0000256" key="1">
    <source>
        <dbReference type="ARBA" id="ARBA00008348"/>
    </source>
</evidence>
<reference evidence="6 7" key="1">
    <citation type="journal article" date="2004" name="Genome Res.">
        <title>The complete genome and proteome of Mycoplasma mobile.</title>
        <authorList>
            <person name="Jaffe J.D."/>
            <person name="Stange-Thomann N."/>
            <person name="Smith C."/>
            <person name="DeCaprio D."/>
            <person name="Fisher S."/>
            <person name="Butler J."/>
            <person name="Calvo S."/>
            <person name="Elkins T."/>
            <person name="FitzGerald M.G."/>
            <person name="Hafez N."/>
            <person name="Kodira C.D."/>
            <person name="Major J."/>
            <person name="Wang S."/>
            <person name="Wilkinson J."/>
            <person name="Nicol R."/>
            <person name="Nusbaum C."/>
            <person name="Birren B."/>
            <person name="Berg H.C."/>
            <person name="Church G.M."/>
        </authorList>
    </citation>
    <scope>NUCLEOTIDE SEQUENCE [LARGE SCALE GENOMIC DNA]</scope>
    <source>
        <strain evidence="7">ATCC 43663 / 163K / NCTC 11711</strain>
    </source>
</reference>
<dbReference type="NCBIfam" id="TIGR00093">
    <property type="entry name" value="pseudouridine synthase"/>
    <property type="match status" value="1"/>
</dbReference>
<dbReference type="EMBL" id="AE017308">
    <property type="protein sequence ID" value="AAU14148.1"/>
    <property type="molecule type" value="Genomic_DNA"/>
</dbReference>
<dbReference type="AlphaFoldDB" id="Q688C2"/>
<dbReference type="SUPFAM" id="SSF55174">
    <property type="entry name" value="Alpha-L RNA-binding motif"/>
    <property type="match status" value="1"/>
</dbReference>
<evidence type="ECO:0000256" key="2">
    <source>
        <dbReference type="ARBA" id="ARBA00023235"/>
    </source>
</evidence>
<keyword evidence="2 4" id="KW-0413">Isomerase</keyword>
<dbReference type="SMART" id="SM00363">
    <property type="entry name" value="S4"/>
    <property type="match status" value="1"/>
</dbReference>
<dbReference type="STRING" id="267748.MMOB4525"/>
<dbReference type="KEGG" id="mmo:MMOB4525"/>
<evidence type="ECO:0000256" key="4">
    <source>
        <dbReference type="RuleBase" id="RU003887"/>
    </source>
</evidence>
<feature type="domain" description="RNA-binding S4" evidence="5">
    <location>
        <begin position="4"/>
        <end position="61"/>
    </location>
</feature>
<dbReference type="Gene3D" id="3.30.70.1560">
    <property type="entry name" value="Alpha-L RNA-binding motif"/>
    <property type="match status" value="1"/>
</dbReference>
<dbReference type="PROSITE" id="PS01149">
    <property type="entry name" value="PSI_RSU"/>
    <property type="match status" value="1"/>
</dbReference>